<dbReference type="HOGENOM" id="CLU_000445_51_0_5"/>
<comment type="similarity">
    <text evidence="4">Belongs to the CheB family.</text>
</comment>
<dbReference type="InterPro" id="IPR011006">
    <property type="entry name" value="CheY-like_superfamily"/>
</dbReference>
<dbReference type="PANTHER" id="PTHR42872">
    <property type="entry name" value="PROTEIN-GLUTAMATE METHYLESTERASE/PROTEIN-GLUTAMINE GLUTAMINASE"/>
    <property type="match status" value="1"/>
</dbReference>
<dbReference type="Pfam" id="PF00072">
    <property type="entry name" value="Response_reg"/>
    <property type="match status" value="1"/>
</dbReference>
<feature type="modified residue" description="4-aspartylphosphate" evidence="4 6">
    <location>
        <position position="83"/>
    </location>
</feature>
<evidence type="ECO:0000259" key="8">
    <source>
        <dbReference type="PROSITE" id="PS50110"/>
    </source>
</evidence>
<comment type="catalytic activity">
    <reaction evidence="4">
        <text>L-glutaminyl-[protein] + H2O = L-glutamyl-[protein] + NH4(+)</text>
        <dbReference type="Rhea" id="RHEA:16441"/>
        <dbReference type="Rhea" id="RHEA-COMP:10207"/>
        <dbReference type="Rhea" id="RHEA-COMP:10208"/>
        <dbReference type="ChEBI" id="CHEBI:15377"/>
        <dbReference type="ChEBI" id="CHEBI:28938"/>
        <dbReference type="ChEBI" id="CHEBI:29973"/>
        <dbReference type="ChEBI" id="CHEBI:30011"/>
        <dbReference type="EC" id="3.5.1.44"/>
    </reaction>
</comment>
<dbReference type="GO" id="GO:0000156">
    <property type="term" value="F:phosphorelay response regulator activity"/>
    <property type="evidence" value="ECO:0007669"/>
    <property type="project" value="InterPro"/>
</dbReference>
<dbReference type="PROSITE" id="PS50110">
    <property type="entry name" value="RESPONSE_REGULATORY"/>
    <property type="match status" value="1"/>
</dbReference>
<evidence type="ECO:0000256" key="3">
    <source>
        <dbReference type="ARBA" id="ARBA00048267"/>
    </source>
</evidence>
<evidence type="ECO:0000313" key="10">
    <source>
        <dbReference type="EMBL" id="CDO58858.1"/>
    </source>
</evidence>
<evidence type="ECO:0000256" key="6">
    <source>
        <dbReference type="PROSITE-ProRule" id="PRU00169"/>
    </source>
</evidence>
<dbReference type="Pfam" id="PF01339">
    <property type="entry name" value="CheB_methylest"/>
    <property type="match status" value="1"/>
</dbReference>
<dbReference type="CDD" id="cd17541">
    <property type="entry name" value="REC_CheB-like"/>
    <property type="match status" value="1"/>
</dbReference>
<feature type="region of interest" description="Disordered" evidence="7">
    <location>
        <begin position="165"/>
        <end position="193"/>
    </location>
</feature>
<feature type="domain" description="CheB-type methylesterase" evidence="9">
    <location>
        <begin position="198"/>
        <end position="397"/>
    </location>
</feature>
<dbReference type="EC" id="3.1.1.61" evidence="4"/>
<comment type="PTM">
    <text evidence="4">Phosphorylated by CheA. Phosphorylation of the N-terminal regulatory domain activates the methylesterase activity.</text>
</comment>
<dbReference type="SUPFAM" id="SSF52172">
    <property type="entry name" value="CheY-like"/>
    <property type="match status" value="1"/>
</dbReference>
<dbReference type="SUPFAM" id="SSF52738">
    <property type="entry name" value="Methylesterase CheB, C-terminal domain"/>
    <property type="match status" value="1"/>
</dbReference>
<name>X5M700_9HYPH</name>
<comment type="domain">
    <text evidence="4">Contains a C-terminal catalytic domain, and an N-terminal region which modulates catalytic activity.</text>
</comment>
<reference evidence="10 11" key="1">
    <citation type="journal article" date="2014" name="Front. Genet.">
        <title>Genome and metabolic network of "Candidatus Phaeomarinobacter ectocarpi" Ec32, a new candidate genus of Alphaproteobacteria frequently associated with brown algae.</title>
        <authorList>
            <person name="Dittami S.M."/>
            <person name="Barbeyron T."/>
            <person name="Boyen C."/>
            <person name="Cambefort J."/>
            <person name="Collet G."/>
            <person name="Delage L."/>
            <person name="Gobet A."/>
            <person name="Groisillier A."/>
            <person name="Leblanc C."/>
            <person name="Michel G."/>
            <person name="Scornet D."/>
            <person name="Siegel A."/>
            <person name="Tapia J.E."/>
            <person name="Tonon T."/>
        </authorList>
    </citation>
    <scope>NUCLEOTIDE SEQUENCE [LARGE SCALE GENOMIC DNA]</scope>
    <source>
        <strain evidence="10 11">Ec32</strain>
    </source>
</reference>
<feature type="active site" evidence="4 5">
    <location>
        <position position="221"/>
    </location>
</feature>
<evidence type="ECO:0000256" key="4">
    <source>
        <dbReference type="HAMAP-Rule" id="MF_00099"/>
    </source>
</evidence>
<dbReference type="Gene3D" id="3.40.50.2300">
    <property type="match status" value="1"/>
</dbReference>
<proteinExistence type="inferred from homology"/>
<gene>
    <name evidence="4" type="primary">cheB</name>
    <name evidence="10" type="ORF">BN1012_Phect644</name>
</gene>
<comment type="catalytic activity">
    <reaction evidence="3 4">
        <text>[protein]-L-glutamate 5-O-methyl ester + H2O = L-glutamyl-[protein] + methanol + H(+)</text>
        <dbReference type="Rhea" id="RHEA:23236"/>
        <dbReference type="Rhea" id="RHEA-COMP:10208"/>
        <dbReference type="Rhea" id="RHEA-COMP:10311"/>
        <dbReference type="ChEBI" id="CHEBI:15377"/>
        <dbReference type="ChEBI" id="CHEBI:15378"/>
        <dbReference type="ChEBI" id="CHEBI:17790"/>
        <dbReference type="ChEBI" id="CHEBI:29973"/>
        <dbReference type="ChEBI" id="CHEBI:82795"/>
        <dbReference type="EC" id="3.1.1.61"/>
    </reaction>
</comment>
<dbReference type="GO" id="GO:0005737">
    <property type="term" value="C:cytoplasm"/>
    <property type="evidence" value="ECO:0007669"/>
    <property type="project" value="UniProtKB-SubCell"/>
</dbReference>
<dbReference type="HAMAP" id="MF_00099">
    <property type="entry name" value="CheB_chemtxs"/>
    <property type="match status" value="1"/>
</dbReference>
<evidence type="ECO:0000256" key="2">
    <source>
        <dbReference type="ARBA" id="ARBA00022801"/>
    </source>
</evidence>
<dbReference type="InterPro" id="IPR000673">
    <property type="entry name" value="Sig_transdc_resp-reg_Me-estase"/>
</dbReference>
<dbReference type="EC" id="3.5.1.44" evidence="4"/>
<organism evidence="10 11">
    <name type="scientific">Candidatus Phaeomarinibacter ectocarpi</name>
    <dbReference type="NCBI Taxonomy" id="1458461"/>
    <lineage>
        <taxon>Bacteria</taxon>
        <taxon>Pseudomonadati</taxon>
        <taxon>Pseudomonadota</taxon>
        <taxon>Alphaproteobacteria</taxon>
        <taxon>Hyphomicrobiales</taxon>
        <taxon>Parvibaculaceae</taxon>
        <taxon>Candidatus Phaeomarinibacter</taxon>
    </lineage>
</organism>
<dbReference type="KEGG" id="pect:BN1012_Phect644"/>
<dbReference type="InterPro" id="IPR035909">
    <property type="entry name" value="CheB_C"/>
</dbReference>
<keyword evidence="4" id="KW-0963">Cytoplasm</keyword>
<keyword evidence="1 4" id="KW-0145">Chemotaxis</keyword>
<dbReference type="EMBL" id="HG966617">
    <property type="protein sequence ID" value="CDO58858.1"/>
    <property type="molecule type" value="Genomic_DNA"/>
</dbReference>
<evidence type="ECO:0000256" key="7">
    <source>
        <dbReference type="SAM" id="MobiDB-lite"/>
    </source>
</evidence>
<dbReference type="Gene3D" id="3.40.50.180">
    <property type="entry name" value="Methylesterase CheB, C-terminal domain"/>
    <property type="match status" value="1"/>
</dbReference>
<feature type="active site" evidence="4 5">
    <location>
        <position position="345"/>
    </location>
</feature>
<dbReference type="PROSITE" id="PS50122">
    <property type="entry name" value="CHEB"/>
    <property type="match status" value="1"/>
</dbReference>
<evidence type="ECO:0000313" key="11">
    <source>
        <dbReference type="Proteomes" id="UP000032160"/>
    </source>
</evidence>
<dbReference type="NCBIfam" id="NF001965">
    <property type="entry name" value="PRK00742.1"/>
    <property type="match status" value="1"/>
</dbReference>
<feature type="active site" evidence="4 5">
    <location>
        <position position="249"/>
    </location>
</feature>
<evidence type="ECO:0000256" key="1">
    <source>
        <dbReference type="ARBA" id="ARBA00022500"/>
    </source>
</evidence>
<evidence type="ECO:0000259" key="9">
    <source>
        <dbReference type="PROSITE" id="PS50122"/>
    </source>
</evidence>
<keyword evidence="11" id="KW-1185">Reference proteome</keyword>
<feature type="compositionally biased region" description="Low complexity" evidence="7">
    <location>
        <begin position="181"/>
        <end position="193"/>
    </location>
</feature>
<dbReference type="STRING" id="1458461.BN1012_Phect644"/>
<dbReference type="GO" id="GO:0006935">
    <property type="term" value="P:chemotaxis"/>
    <property type="evidence" value="ECO:0007669"/>
    <property type="project" value="UniProtKB-UniRule"/>
</dbReference>
<keyword evidence="2 4" id="KW-0378">Hydrolase</keyword>
<dbReference type="RefSeq" id="WP_244442894.1">
    <property type="nucleotide sequence ID" value="NZ_HG966617.1"/>
</dbReference>
<dbReference type="PIRSF" id="PIRSF000876">
    <property type="entry name" value="RR_chemtxs_CheB"/>
    <property type="match status" value="1"/>
</dbReference>
<feature type="domain" description="Response regulatory" evidence="8">
    <location>
        <begin position="32"/>
        <end position="150"/>
    </location>
</feature>
<comment type="function">
    <text evidence="4">Involved in chemotaxis. Part of a chemotaxis signal transduction system that modulates chemotaxis in response to various stimuli. Catalyzes the demethylation of specific methylglutamate residues introduced into the chemoreceptors (methyl-accepting chemotaxis proteins or MCP) by CheR. Also mediates the irreversible deamidation of specific glutamine residues to glutamic acid.</text>
</comment>
<dbReference type="CDD" id="cd16432">
    <property type="entry name" value="CheB_Rec"/>
    <property type="match status" value="1"/>
</dbReference>
<dbReference type="InterPro" id="IPR008248">
    <property type="entry name" value="CheB-like"/>
</dbReference>
<dbReference type="AlphaFoldDB" id="X5M700"/>
<comment type="subcellular location">
    <subcellularLocation>
        <location evidence="4">Cytoplasm</location>
    </subcellularLocation>
</comment>
<dbReference type="Proteomes" id="UP000032160">
    <property type="component" value="Chromosome I"/>
</dbReference>
<dbReference type="SMART" id="SM00448">
    <property type="entry name" value="REC"/>
    <property type="match status" value="1"/>
</dbReference>
<sequence length="404" mass="41439">MDHATTISKSRTAPVAAGADAGAAASAANAVRVMVVDDSAVIRGLVKRWIQETDGLEVAGSCSNGKQAVDQVGKLKPHVVILDIEMPQMDGLEALPGILAGSPGTKVIMASTLTLRNADISLKALSLGATDYVPKPDSARGIAGSEEFRREILVKAQALGRTAQRAMGASGATGAAGEGTGRSTAASAPARSAIPLGPAPDKIEVRKASSVPPRILAIGSSTGGPQALFDVFEKIGPAIGAVPVVITQHMPPAFTKILAEKLGRLSGLPAKEGEDGERLQAGHIYVAPGDYHMRLRKDGPGVAIALDQEPPVHFCRPAVDPMFESVSKLFGPATLGVVLTGMGHDGREGGRVIADAGGTIYAQDEATSVVWGMPGACAQAGICAAVYPLDQISSAITRQFAGRR</sequence>
<dbReference type="InterPro" id="IPR001789">
    <property type="entry name" value="Sig_transdc_resp-reg_receiver"/>
</dbReference>
<dbReference type="PANTHER" id="PTHR42872:SF3">
    <property type="entry name" value="PROTEIN-GLUTAMATE METHYLESTERASE_PROTEIN-GLUTAMINE GLUTAMINASE 1"/>
    <property type="match status" value="1"/>
</dbReference>
<accession>X5M700</accession>
<dbReference type="PATRIC" id="fig|1458461.3.peg.644"/>
<dbReference type="GO" id="GO:0008984">
    <property type="term" value="F:protein-glutamate methylesterase activity"/>
    <property type="evidence" value="ECO:0007669"/>
    <property type="project" value="UniProtKB-UniRule"/>
</dbReference>
<evidence type="ECO:0000256" key="5">
    <source>
        <dbReference type="PROSITE-ProRule" id="PRU00050"/>
    </source>
</evidence>
<keyword evidence="4 6" id="KW-0597">Phosphoprotein</keyword>
<dbReference type="GO" id="GO:0050568">
    <property type="term" value="F:protein-glutamine glutaminase activity"/>
    <property type="evidence" value="ECO:0007669"/>
    <property type="project" value="UniProtKB-UniRule"/>
</dbReference>
<protein>
    <recommendedName>
        <fullName evidence="4">Protein-glutamate methylesterase/protein-glutamine glutaminase</fullName>
        <ecNumber evidence="4">3.1.1.61</ecNumber>
        <ecNumber evidence="4">3.5.1.44</ecNumber>
    </recommendedName>
</protein>